<keyword evidence="3" id="KW-1185">Reference proteome</keyword>
<name>A0A0F3GL23_9BACT</name>
<keyword evidence="1" id="KW-0472">Membrane</keyword>
<evidence type="ECO:0000313" key="2">
    <source>
        <dbReference type="EMBL" id="KJU81373.1"/>
    </source>
</evidence>
<dbReference type="EMBL" id="LACI01002730">
    <property type="protein sequence ID" value="KJU81373.1"/>
    <property type="molecule type" value="Genomic_DNA"/>
</dbReference>
<feature type="transmembrane region" description="Helical" evidence="1">
    <location>
        <begin position="43"/>
        <end position="64"/>
    </location>
</feature>
<sequence length="71" mass="7979">MLLYEPAEVKHCLYLGIGVAHPEALGVFMFVGCLHDVLCRNRLLEFVVIGTSVRFFYVSGIYNLNACRVTV</sequence>
<gene>
    <name evidence="2" type="ORF">MBAV_006433</name>
</gene>
<evidence type="ECO:0000313" key="3">
    <source>
        <dbReference type="Proteomes" id="UP000033423"/>
    </source>
</evidence>
<protein>
    <submittedName>
        <fullName evidence="2">Membrane protein</fullName>
    </submittedName>
</protein>
<organism evidence="2 3">
    <name type="scientific">Candidatus Magnetobacterium bavaricum</name>
    <dbReference type="NCBI Taxonomy" id="29290"/>
    <lineage>
        <taxon>Bacteria</taxon>
        <taxon>Pseudomonadati</taxon>
        <taxon>Nitrospirota</taxon>
        <taxon>Thermodesulfovibrionia</taxon>
        <taxon>Thermodesulfovibrionales</taxon>
        <taxon>Candidatus Magnetobacteriaceae</taxon>
        <taxon>Candidatus Magnetobacterium</taxon>
    </lineage>
</organism>
<dbReference type="Proteomes" id="UP000033423">
    <property type="component" value="Unassembled WGS sequence"/>
</dbReference>
<keyword evidence="1" id="KW-1133">Transmembrane helix</keyword>
<dbReference type="AlphaFoldDB" id="A0A0F3GL23"/>
<accession>A0A0F3GL23</accession>
<proteinExistence type="predicted"/>
<keyword evidence="1" id="KW-0812">Transmembrane</keyword>
<feature type="transmembrane region" description="Helical" evidence="1">
    <location>
        <begin position="12"/>
        <end position="31"/>
    </location>
</feature>
<evidence type="ECO:0000256" key="1">
    <source>
        <dbReference type="SAM" id="Phobius"/>
    </source>
</evidence>
<reference evidence="2 3" key="1">
    <citation type="submission" date="2015-02" db="EMBL/GenBank/DDBJ databases">
        <title>Single-cell genomics of uncultivated deep-branching MTB reveals a conserved set of magnetosome genes.</title>
        <authorList>
            <person name="Kolinko S."/>
            <person name="Richter M."/>
            <person name="Glockner F.O."/>
            <person name="Brachmann A."/>
            <person name="Schuler D."/>
        </authorList>
    </citation>
    <scope>NUCLEOTIDE SEQUENCE [LARGE SCALE GENOMIC DNA]</scope>
    <source>
        <strain evidence="2">TM-1</strain>
    </source>
</reference>
<comment type="caution">
    <text evidence="2">The sequence shown here is derived from an EMBL/GenBank/DDBJ whole genome shotgun (WGS) entry which is preliminary data.</text>
</comment>